<comment type="caution">
    <text evidence="4">The sequence shown here is derived from an EMBL/GenBank/DDBJ whole genome shotgun (WGS) entry which is preliminary data.</text>
</comment>
<protein>
    <submittedName>
        <fullName evidence="4">Uncharacterized protein YbjT (DUF2867 family)</fullName>
    </submittedName>
</protein>
<dbReference type="InterPro" id="IPR051164">
    <property type="entry name" value="NmrA-like_oxidored"/>
</dbReference>
<dbReference type="EMBL" id="JAUSVU010000019">
    <property type="protein sequence ID" value="MDQ0535614.1"/>
    <property type="molecule type" value="Genomic_DNA"/>
</dbReference>
<evidence type="ECO:0000256" key="1">
    <source>
        <dbReference type="ARBA" id="ARBA00006328"/>
    </source>
</evidence>
<dbReference type="SUPFAM" id="SSF51735">
    <property type="entry name" value="NAD(P)-binding Rossmann-fold domains"/>
    <property type="match status" value="1"/>
</dbReference>
<dbReference type="InterPro" id="IPR008030">
    <property type="entry name" value="NmrA-like"/>
</dbReference>
<evidence type="ECO:0000313" key="5">
    <source>
        <dbReference type="Proteomes" id="UP001244552"/>
    </source>
</evidence>
<dbReference type="PANTHER" id="PTHR42748:SF7">
    <property type="entry name" value="NMRA LIKE REDOX SENSOR 1-RELATED"/>
    <property type="match status" value="1"/>
</dbReference>
<keyword evidence="5" id="KW-1185">Reference proteome</keyword>
<gene>
    <name evidence="4" type="ORF">QO018_004498</name>
</gene>
<reference evidence="4 5" key="1">
    <citation type="submission" date="2023-07" db="EMBL/GenBank/DDBJ databases">
        <title>Genomic Encyclopedia of Type Strains, Phase IV (KMG-IV): sequencing the most valuable type-strain genomes for metagenomic binning, comparative biology and taxonomic classification.</title>
        <authorList>
            <person name="Goeker M."/>
        </authorList>
    </citation>
    <scope>NUCLEOTIDE SEQUENCE [LARGE SCALE GENOMIC DNA]</scope>
    <source>
        <strain evidence="4 5">DSM 19922</strain>
    </source>
</reference>
<dbReference type="RefSeq" id="WP_209987411.1">
    <property type="nucleotide sequence ID" value="NZ_JAGINO010000021.1"/>
</dbReference>
<sequence length="308" mass="32333">MSDGKQRILVFGATGQQGGSVASALLAAGWRVRALVRDPASAKAAALRGAGVDLMQGGFADAALIRQAMEGVHGVFSVQPSSGQGPLLGLSDEEEERYGIGIADLAAEAGVRHLVYTSTAAIGNEPTGMGHFDTKARIEAHIRRLPITASIVRPVTFMEMLAMPGFGLNEGRFSFLLRRDQRMQVIAVEDIGRFVAAIFADPARFGGTTLEIAGDAVTGRELEALFSEAAGRPIAYARFPDDLLAADPFLGKLAALMDAGRLAGNADLQALRELNPGMLSLRSWLAGPGRKAFAAALGDAGKWDYGPA</sequence>
<name>A0ABU0MQ69_9PROT</name>
<proteinExistence type="inferred from homology"/>
<organism evidence="4 5">
    <name type="scientific">Azospirillum picis</name>
    <dbReference type="NCBI Taxonomy" id="488438"/>
    <lineage>
        <taxon>Bacteria</taxon>
        <taxon>Pseudomonadati</taxon>
        <taxon>Pseudomonadota</taxon>
        <taxon>Alphaproteobacteria</taxon>
        <taxon>Rhodospirillales</taxon>
        <taxon>Azospirillaceae</taxon>
        <taxon>Azospirillum</taxon>
    </lineage>
</organism>
<dbReference type="Proteomes" id="UP001244552">
    <property type="component" value="Unassembled WGS sequence"/>
</dbReference>
<dbReference type="Gene3D" id="3.90.25.10">
    <property type="entry name" value="UDP-galactose 4-epimerase, domain 1"/>
    <property type="match status" value="1"/>
</dbReference>
<dbReference type="Gene3D" id="3.40.50.720">
    <property type="entry name" value="NAD(P)-binding Rossmann-like Domain"/>
    <property type="match status" value="1"/>
</dbReference>
<dbReference type="PANTHER" id="PTHR42748">
    <property type="entry name" value="NITROGEN METABOLITE REPRESSION PROTEIN NMRA FAMILY MEMBER"/>
    <property type="match status" value="1"/>
</dbReference>
<accession>A0ABU0MQ69</accession>
<evidence type="ECO:0000259" key="3">
    <source>
        <dbReference type="Pfam" id="PF05368"/>
    </source>
</evidence>
<comment type="similarity">
    <text evidence="1">Belongs to the NmrA-type oxidoreductase family.</text>
</comment>
<evidence type="ECO:0000256" key="2">
    <source>
        <dbReference type="ARBA" id="ARBA00022857"/>
    </source>
</evidence>
<evidence type="ECO:0000313" key="4">
    <source>
        <dbReference type="EMBL" id="MDQ0535614.1"/>
    </source>
</evidence>
<keyword evidence="2" id="KW-0521">NADP</keyword>
<dbReference type="InterPro" id="IPR036291">
    <property type="entry name" value="NAD(P)-bd_dom_sf"/>
</dbReference>
<dbReference type="Pfam" id="PF05368">
    <property type="entry name" value="NmrA"/>
    <property type="match status" value="1"/>
</dbReference>
<dbReference type="CDD" id="cd05251">
    <property type="entry name" value="NmrA_like_SDR_a"/>
    <property type="match status" value="1"/>
</dbReference>
<feature type="domain" description="NmrA-like" evidence="3">
    <location>
        <begin position="5"/>
        <end position="246"/>
    </location>
</feature>